<dbReference type="EMBL" id="PFAG01000013">
    <property type="protein sequence ID" value="PIR98537.1"/>
    <property type="molecule type" value="Genomic_DNA"/>
</dbReference>
<organism evidence="19 20">
    <name type="scientific">Candidatus Colwellbacteria bacterium CG10_big_fil_rev_8_21_14_0_10_41_28</name>
    <dbReference type="NCBI Taxonomy" id="1974539"/>
    <lineage>
        <taxon>Bacteria</taxon>
        <taxon>Candidatus Colwelliibacteriota</taxon>
    </lineage>
</organism>
<evidence type="ECO:0000313" key="20">
    <source>
        <dbReference type="Proteomes" id="UP000230776"/>
    </source>
</evidence>
<comment type="similarity">
    <text evidence="3 15 17">Belongs to the RNA methyltransferase TrmD family.</text>
</comment>
<evidence type="ECO:0000256" key="14">
    <source>
        <dbReference type="ARBA" id="ARBA00047783"/>
    </source>
</evidence>
<dbReference type="InterPro" id="IPR029028">
    <property type="entry name" value="Alpha/beta_knot_MTases"/>
</dbReference>
<keyword evidence="8 15" id="KW-0489">Methyltransferase</keyword>
<feature type="domain" description="tRNA methyltransferase TRMD/TRM10-type" evidence="18">
    <location>
        <begin position="1"/>
        <end position="221"/>
    </location>
</feature>
<proteinExistence type="inferred from homology"/>
<evidence type="ECO:0000256" key="16">
    <source>
        <dbReference type="PIRSR" id="PIRSR000386-1"/>
    </source>
</evidence>
<dbReference type="FunFam" id="3.40.1280.10:FF:000001">
    <property type="entry name" value="tRNA (guanine-N(1)-)-methyltransferase"/>
    <property type="match status" value="1"/>
</dbReference>
<comment type="subunit">
    <text evidence="4 15 17">Homodimer.</text>
</comment>
<comment type="function">
    <text evidence="1 15 17">Specifically methylates guanosine-37 in various tRNAs.</text>
</comment>
<sequence length="222" mass="25290">MNFHILTIFPELFKPYLNESILGKAIYKELLSVDLYDIRKYTTDKHNNVDDKPYGGGPGMVMAPQPIVSALEDALKRKSKEKTLVIFLSPGGKDFNDKRAIELSKKYKDIVILAGRYEGIDERVKKVVKDRGFRLIELSTGPYILSGGELPSLTIIDAISRKIEGVLGKTESLEENRYGPGLPSYTRPENFKHKGREYKVPKVLISGNHKKIDEWRRDHTKK</sequence>
<comment type="caution">
    <text evidence="19">The sequence shown here is derived from an EMBL/GenBank/DDBJ whole genome shotgun (WGS) entry which is preliminary data.</text>
</comment>
<dbReference type="GO" id="GO:0052906">
    <property type="term" value="F:tRNA (guanine(37)-N1)-methyltransferase activity"/>
    <property type="evidence" value="ECO:0007669"/>
    <property type="project" value="UniProtKB-UniRule"/>
</dbReference>
<evidence type="ECO:0000256" key="7">
    <source>
        <dbReference type="ARBA" id="ARBA00022490"/>
    </source>
</evidence>
<dbReference type="InterPro" id="IPR023148">
    <property type="entry name" value="tRNA_m1G_MeTrfase_C_sf"/>
</dbReference>
<keyword evidence="7 15" id="KW-0963">Cytoplasm</keyword>
<dbReference type="PANTHER" id="PTHR46417">
    <property type="entry name" value="TRNA (GUANINE-N(1)-)-METHYLTRANSFERASE"/>
    <property type="match status" value="1"/>
</dbReference>
<dbReference type="Proteomes" id="UP000230776">
    <property type="component" value="Unassembled WGS sequence"/>
</dbReference>
<dbReference type="InterPro" id="IPR002649">
    <property type="entry name" value="tRNA_m1G_MeTrfase_TrmD"/>
</dbReference>
<dbReference type="NCBIfam" id="TIGR00088">
    <property type="entry name" value="trmD"/>
    <property type="match status" value="1"/>
</dbReference>
<dbReference type="NCBIfam" id="NF000648">
    <property type="entry name" value="PRK00026.1"/>
    <property type="match status" value="1"/>
</dbReference>
<dbReference type="Gene3D" id="3.40.1280.10">
    <property type="match status" value="1"/>
</dbReference>
<reference evidence="20" key="1">
    <citation type="submission" date="2017-09" db="EMBL/GenBank/DDBJ databases">
        <title>Depth-based differentiation of microbial function through sediment-hosted aquifers and enrichment of novel symbionts in the deep terrestrial subsurface.</title>
        <authorList>
            <person name="Probst A.J."/>
            <person name="Ladd B."/>
            <person name="Jarett J.K."/>
            <person name="Geller-Mcgrath D.E."/>
            <person name="Sieber C.M.K."/>
            <person name="Emerson J.B."/>
            <person name="Anantharaman K."/>
            <person name="Thomas B.C."/>
            <person name="Malmstrom R."/>
            <person name="Stieglmeier M."/>
            <person name="Klingl A."/>
            <person name="Woyke T."/>
            <person name="Ryan C.M."/>
            <person name="Banfield J.F."/>
        </authorList>
    </citation>
    <scope>NUCLEOTIDE SEQUENCE [LARGE SCALE GENOMIC DNA]</scope>
</reference>
<evidence type="ECO:0000313" key="19">
    <source>
        <dbReference type="EMBL" id="PIR98537.1"/>
    </source>
</evidence>
<dbReference type="GO" id="GO:0002939">
    <property type="term" value="P:tRNA N1-guanine methylation"/>
    <property type="evidence" value="ECO:0007669"/>
    <property type="project" value="TreeGrafter"/>
</dbReference>
<evidence type="ECO:0000256" key="9">
    <source>
        <dbReference type="ARBA" id="ARBA00022679"/>
    </source>
</evidence>
<evidence type="ECO:0000256" key="10">
    <source>
        <dbReference type="ARBA" id="ARBA00022691"/>
    </source>
</evidence>
<evidence type="ECO:0000256" key="1">
    <source>
        <dbReference type="ARBA" id="ARBA00002634"/>
    </source>
</evidence>
<evidence type="ECO:0000256" key="15">
    <source>
        <dbReference type="HAMAP-Rule" id="MF_00605"/>
    </source>
</evidence>
<keyword evidence="11 15" id="KW-0819">tRNA processing</keyword>
<comment type="catalytic activity">
    <reaction evidence="14 15 17">
        <text>guanosine(37) in tRNA + S-adenosyl-L-methionine = N(1)-methylguanosine(37) in tRNA + S-adenosyl-L-homocysteine + H(+)</text>
        <dbReference type="Rhea" id="RHEA:36899"/>
        <dbReference type="Rhea" id="RHEA-COMP:10145"/>
        <dbReference type="Rhea" id="RHEA-COMP:10147"/>
        <dbReference type="ChEBI" id="CHEBI:15378"/>
        <dbReference type="ChEBI" id="CHEBI:57856"/>
        <dbReference type="ChEBI" id="CHEBI:59789"/>
        <dbReference type="ChEBI" id="CHEBI:73542"/>
        <dbReference type="ChEBI" id="CHEBI:74269"/>
        <dbReference type="EC" id="2.1.1.228"/>
    </reaction>
</comment>
<evidence type="ECO:0000256" key="5">
    <source>
        <dbReference type="ARBA" id="ARBA00012807"/>
    </source>
</evidence>
<keyword evidence="10 15" id="KW-0949">S-adenosyl-L-methionine</keyword>
<dbReference type="EC" id="2.1.1.228" evidence="5 15"/>
<keyword evidence="9 15" id="KW-0808">Transferase</keyword>
<comment type="subcellular location">
    <subcellularLocation>
        <location evidence="2 15 17">Cytoplasm</location>
    </subcellularLocation>
</comment>
<accession>A0A2H0VHE3</accession>
<dbReference type="PIRSF" id="PIRSF000386">
    <property type="entry name" value="tRNA_mtase"/>
    <property type="match status" value="1"/>
</dbReference>
<evidence type="ECO:0000256" key="2">
    <source>
        <dbReference type="ARBA" id="ARBA00004496"/>
    </source>
</evidence>
<dbReference type="HAMAP" id="MF_00605">
    <property type="entry name" value="TrmD"/>
    <property type="match status" value="1"/>
</dbReference>
<gene>
    <name evidence="15" type="primary">trmD</name>
    <name evidence="19" type="ORF">COT88_01065</name>
</gene>
<dbReference type="Gene3D" id="1.10.1270.20">
    <property type="entry name" value="tRNA(m1g37)methyltransferase, domain 2"/>
    <property type="match status" value="1"/>
</dbReference>
<protein>
    <recommendedName>
        <fullName evidence="6 15">tRNA (guanine-N(1)-)-methyltransferase</fullName>
        <ecNumber evidence="5 15">2.1.1.228</ecNumber>
    </recommendedName>
    <alternativeName>
        <fullName evidence="12 15">M1G-methyltransferase</fullName>
    </alternativeName>
    <alternativeName>
        <fullName evidence="13 15">tRNA [GM37] methyltransferase</fullName>
    </alternativeName>
</protein>
<evidence type="ECO:0000256" key="8">
    <source>
        <dbReference type="ARBA" id="ARBA00022603"/>
    </source>
</evidence>
<dbReference type="InterPro" id="IPR016009">
    <property type="entry name" value="tRNA_MeTrfase_TRMD/TRM10"/>
</dbReference>
<evidence type="ECO:0000256" key="3">
    <source>
        <dbReference type="ARBA" id="ARBA00007630"/>
    </source>
</evidence>
<dbReference type="PANTHER" id="PTHR46417:SF1">
    <property type="entry name" value="TRNA (GUANINE-N(1)-)-METHYLTRANSFERASE"/>
    <property type="match status" value="1"/>
</dbReference>
<dbReference type="SUPFAM" id="SSF75217">
    <property type="entry name" value="alpha/beta knot"/>
    <property type="match status" value="1"/>
</dbReference>
<evidence type="ECO:0000256" key="6">
    <source>
        <dbReference type="ARBA" id="ARBA00014679"/>
    </source>
</evidence>
<dbReference type="AlphaFoldDB" id="A0A2H0VHE3"/>
<evidence type="ECO:0000256" key="12">
    <source>
        <dbReference type="ARBA" id="ARBA00029736"/>
    </source>
</evidence>
<evidence type="ECO:0000256" key="17">
    <source>
        <dbReference type="RuleBase" id="RU003464"/>
    </source>
</evidence>
<comment type="caution">
    <text evidence="15">Lacks conserved residue(s) required for the propagation of feature annotation.</text>
</comment>
<dbReference type="Pfam" id="PF01746">
    <property type="entry name" value="tRNA_m1G_MT"/>
    <property type="match status" value="1"/>
</dbReference>
<evidence type="ECO:0000256" key="13">
    <source>
        <dbReference type="ARBA" id="ARBA00033392"/>
    </source>
</evidence>
<feature type="binding site" evidence="15 16">
    <location>
        <position position="115"/>
    </location>
    <ligand>
        <name>S-adenosyl-L-methionine</name>
        <dbReference type="ChEBI" id="CHEBI:59789"/>
    </ligand>
</feature>
<dbReference type="InterPro" id="IPR029026">
    <property type="entry name" value="tRNA_m1G_MTases_N"/>
</dbReference>
<evidence type="ECO:0000256" key="4">
    <source>
        <dbReference type="ARBA" id="ARBA00011738"/>
    </source>
</evidence>
<dbReference type="GO" id="GO:0005829">
    <property type="term" value="C:cytosol"/>
    <property type="evidence" value="ECO:0007669"/>
    <property type="project" value="TreeGrafter"/>
</dbReference>
<evidence type="ECO:0000259" key="18">
    <source>
        <dbReference type="Pfam" id="PF01746"/>
    </source>
</evidence>
<name>A0A2H0VHE3_9BACT</name>
<evidence type="ECO:0000256" key="11">
    <source>
        <dbReference type="ARBA" id="ARBA00022694"/>
    </source>
</evidence>